<evidence type="ECO:0000256" key="3">
    <source>
        <dbReference type="SAM" id="MobiDB-lite"/>
    </source>
</evidence>
<accession>A0A2U1FCN5</accession>
<feature type="compositionally biased region" description="Gly residues" evidence="3">
    <location>
        <begin position="266"/>
        <end position="280"/>
    </location>
</feature>
<organism evidence="5 6">
    <name type="scientific">Actinomycetospora cinnamomea</name>
    <dbReference type="NCBI Taxonomy" id="663609"/>
    <lineage>
        <taxon>Bacteria</taxon>
        <taxon>Bacillati</taxon>
        <taxon>Actinomycetota</taxon>
        <taxon>Actinomycetes</taxon>
        <taxon>Pseudonocardiales</taxon>
        <taxon>Pseudonocardiaceae</taxon>
        <taxon>Actinomycetospora</taxon>
    </lineage>
</organism>
<feature type="compositionally biased region" description="Basic residues" evidence="3">
    <location>
        <begin position="231"/>
        <end position="243"/>
    </location>
</feature>
<feature type="compositionally biased region" description="Basic and acidic residues" evidence="3">
    <location>
        <begin position="300"/>
        <end position="315"/>
    </location>
</feature>
<evidence type="ECO:0000259" key="4">
    <source>
        <dbReference type="PROSITE" id="PS50987"/>
    </source>
</evidence>
<feature type="domain" description="HTH arsR-type" evidence="4">
    <location>
        <begin position="1"/>
        <end position="89"/>
    </location>
</feature>
<evidence type="ECO:0000256" key="2">
    <source>
        <dbReference type="ARBA" id="ARBA00008791"/>
    </source>
</evidence>
<dbReference type="AlphaFoldDB" id="A0A2U1FCN5"/>
<dbReference type="SUPFAM" id="SSF46785">
    <property type="entry name" value="Winged helix' DNA-binding domain"/>
    <property type="match status" value="1"/>
</dbReference>
<dbReference type="SMART" id="SM00418">
    <property type="entry name" value="HTH_ARSR"/>
    <property type="match status" value="1"/>
</dbReference>
<dbReference type="InterPro" id="IPR011991">
    <property type="entry name" value="ArsR-like_HTH"/>
</dbReference>
<dbReference type="InterPro" id="IPR014729">
    <property type="entry name" value="Rossmann-like_a/b/a_fold"/>
</dbReference>
<evidence type="ECO:0000313" key="5">
    <source>
        <dbReference type="EMBL" id="PVZ09963.1"/>
    </source>
</evidence>
<name>A0A2U1FCN5_9PSEU</name>
<sequence>MDDSRGVLQALASPTRREILWMLGDEERAAGEIAAALRVTAPTVSEHLRVWREAGLVAMGGDGSFRRYRARRPVLGAVQELLGQGTERWTPADDVPERERASARTGHVASASVELACSRGRVFEAFTDAQLYSRWLGAPVSVVDGHVSATLEWGTQVRGRYEHVVEPELIVMWWDFADDQVPVPGGEQRAYAHFSDAVDGGGARRGPPAGGHPGAGHVHAPRVAAGPGPTRRGRPAPRRRRGGGRTALPPAQAPWDAPDRLNPAGGRAGWSGAVGPGGGVPLVPPPATVARRGWAASGGRRREEDPQMSTEHDAETGAGTVVVGVDGSAGARVALDRALREGARLGTDVTAVAAFSPSDQWAIELGSAPPDLEAVGERVRAGVQRTVDDAVAAAKGEGVDVPEVRVVADAGAPADVLCRVARDAELLVVGHRGRGALATRLIGSVGLGVVVHARCPVLVVRAPETADA</sequence>
<dbReference type="Gene3D" id="1.10.10.10">
    <property type="entry name" value="Winged helix-like DNA-binding domain superfamily/Winged helix DNA-binding domain"/>
    <property type="match status" value="1"/>
</dbReference>
<comment type="caution">
    <text evidence="5">The sequence shown here is derived from an EMBL/GenBank/DDBJ whole genome shotgun (WGS) entry which is preliminary data.</text>
</comment>
<reference evidence="5 6" key="1">
    <citation type="submission" date="2018-04" db="EMBL/GenBank/DDBJ databases">
        <title>Genomic Encyclopedia of Type Strains, Phase IV (KMG-IV): sequencing the most valuable type-strain genomes for metagenomic binning, comparative biology and taxonomic classification.</title>
        <authorList>
            <person name="Goeker M."/>
        </authorList>
    </citation>
    <scope>NUCLEOTIDE SEQUENCE [LARGE SCALE GENOMIC DNA]</scope>
    <source>
        <strain evidence="5 6">DSM 45771</strain>
    </source>
</reference>
<feature type="compositionally biased region" description="Low complexity" evidence="3">
    <location>
        <begin position="215"/>
        <end position="230"/>
    </location>
</feature>
<dbReference type="InterPro" id="IPR006016">
    <property type="entry name" value="UspA"/>
</dbReference>
<evidence type="ECO:0000256" key="1">
    <source>
        <dbReference type="ARBA" id="ARBA00006817"/>
    </source>
</evidence>
<dbReference type="Gene3D" id="3.40.50.620">
    <property type="entry name" value="HUPs"/>
    <property type="match status" value="1"/>
</dbReference>
<dbReference type="SUPFAM" id="SSF55961">
    <property type="entry name" value="Bet v1-like"/>
    <property type="match status" value="1"/>
</dbReference>
<dbReference type="InterPro" id="IPR006015">
    <property type="entry name" value="Universal_stress_UspA"/>
</dbReference>
<dbReference type="PANTHER" id="PTHR46268:SF6">
    <property type="entry name" value="UNIVERSAL STRESS PROTEIN UP12"/>
    <property type="match status" value="1"/>
</dbReference>
<keyword evidence="6" id="KW-1185">Reference proteome</keyword>
<dbReference type="PRINTS" id="PR01438">
    <property type="entry name" value="UNVRSLSTRESS"/>
</dbReference>
<dbReference type="Proteomes" id="UP000245639">
    <property type="component" value="Unassembled WGS sequence"/>
</dbReference>
<comment type="similarity">
    <text evidence="1">Belongs to the AHA1 family.</text>
</comment>
<dbReference type="InterPro" id="IPR023393">
    <property type="entry name" value="START-like_dom_sf"/>
</dbReference>
<dbReference type="SUPFAM" id="SSF52402">
    <property type="entry name" value="Adenine nucleotide alpha hydrolases-like"/>
    <property type="match status" value="1"/>
</dbReference>
<feature type="region of interest" description="Disordered" evidence="3">
    <location>
        <begin position="197"/>
        <end position="317"/>
    </location>
</feature>
<dbReference type="InterPro" id="IPR013538">
    <property type="entry name" value="ASHA1/2-like_C"/>
</dbReference>
<dbReference type="Pfam" id="PF00582">
    <property type="entry name" value="Usp"/>
    <property type="match status" value="1"/>
</dbReference>
<proteinExistence type="inferred from homology"/>
<dbReference type="Pfam" id="PF12840">
    <property type="entry name" value="HTH_20"/>
    <property type="match status" value="1"/>
</dbReference>
<feature type="compositionally biased region" description="Low complexity" evidence="3">
    <location>
        <begin position="288"/>
        <end position="298"/>
    </location>
</feature>
<dbReference type="EMBL" id="QEKW01000005">
    <property type="protein sequence ID" value="PVZ09963.1"/>
    <property type="molecule type" value="Genomic_DNA"/>
</dbReference>
<dbReference type="RefSeq" id="WP_165825655.1">
    <property type="nucleotide sequence ID" value="NZ_QEKW01000005.1"/>
</dbReference>
<dbReference type="Pfam" id="PF08327">
    <property type="entry name" value="AHSA1"/>
    <property type="match status" value="1"/>
</dbReference>
<dbReference type="PANTHER" id="PTHR46268">
    <property type="entry name" value="STRESS RESPONSE PROTEIN NHAX"/>
    <property type="match status" value="1"/>
</dbReference>
<dbReference type="InterPro" id="IPR036388">
    <property type="entry name" value="WH-like_DNA-bd_sf"/>
</dbReference>
<feature type="compositionally biased region" description="Gly residues" evidence="3">
    <location>
        <begin position="199"/>
        <end position="214"/>
    </location>
</feature>
<protein>
    <submittedName>
        <fullName evidence="5">Nucleotide-binding universal stress UspA family protein</fullName>
    </submittedName>
</protein>
<dbReference type="Gene3D" id="3.30.530.20">
    <property type="match status" value="1"/>
</dbReference>
<evidence type="ECO:0000313" key="6">
    <source>
        <dbReference type="Proteomes" id="UP000245639"/>
    </source>
</evidence>
<dbReference type="GO" id="GO:0003700">
    <property type="term" value="F:DNA-binding transcription factor activity"/>
    <property type="evidence" value="ECO:0007669"/>
    <property type="project" value="InterPro"/>
</dbReference>
<dbReference type="CDD" id="cd00293">
    <property type="entry name" value="USP-like"/>
    <property type="match status" value="1"/>
</dbReference>
<dbReference type="NCBIfam" id="NF033788">
    <property type="entry name" value="HTH_metalloreg"/>
    <property type="match status" value="1"/>
</dbReference>
<dbReference type="CDD" id="cd00090">
    <property type="entry name" value="HTH_ARSR"/>
    <property type="match status" value="1"/>
</dbReference>
<gene>
    <name evidence="5" type="ORF">C8D89_10536</name>
</gene>
<dbReference type="InterPro" id="IPR001845">
    <property type="entry name" value="HTH_ArsR_DNA-bd_dom"/>
</dbReference>
<dbReference type="PROSITE" id="PS50987">
    <property type="entry name" value="HTH_ARSR_2"/>
    <property type="match status" value="1"/>
</dbReference>
<comment type="similarity">
    <text evidence="2">Belongs to the universal stress protein A family.</text>
</comment>
<dbReference type="InterPro" id="IPR036390">
    <property type="entry name" value="WH_DNA-bd_sf"/>
</dbReference>